<gene>
    <name evidence="2" type="ORF">GTQ38_14200</name>
</gene>
<dbReference type="PROSITE" id="PS51257">
    <property type="entry name" value="PROKAR_LIPOPROTEIN"/>
    <property type="match status" value="1"/>
</dbReference>
<dbReference type="EMBL" id="WXYO01000006">
    <property type="protein sequence ID" value="NAS13164.1"/>
    <property type="molecule type" value="Genomic_DNA"/>
</dbReference>
<evidence type="ECO:0000256" key="1">
    <source>
        <dbReference type="SAM" id="SignalP"/>
    </source>
</evidence>
<keyword evidence="3" id="KW-1185">Reference proteome</keyword>
<feature type="signal peptide" evidence="1">
    <location>
        <begin position="1"/>
        <end position="23"/>
    </location>
</feature>
<dbReference type="InterPro" id="IPR015919">
    <property type="entry name" value="Cadherin-like_sf"/>
</dbReference>
<dbReference type="AlphaFoldDB" id="A0A6L9EEH4"/>
<name>A0A6L9EEH4_9FLAO</name>
<protein>
    <recommendedName>
        <fullName evidence="4">Cadherin domain-containing protein</fullName>
    </recommendedName>
</protein>
<evidence type="ECO:0008006" key="4">
    <source>
        <dbReference type="Google" id="ProtNLM"/>
    </source>
</evidence>
<feature type="chain" id="PRO_5026999380" description="Cadherin domain-containing protein" evidence="1">
    <location>
        <begin position="24"/>
        <end position="316"/>
    </location>
</feature>
<proteinExistence type="predicted"/>
<dbReference type="GO" id="GO:0005509">
    <property type="term" value="F:calcium ion binding"/>
    <property type="evidence" value="ECO:0007669"/>
    <property type="project" value="InterPro"/>
</dbReference>
<dbReference type="Gene3D" id="2.60.40.60">
    <property type="entry name" value="Cadherins"/>
    <property type="match status" value="1"/>
</dbReference>
<reference evidence="2 3" key="1">
    <citation type="submission" date="2020-01" db="EMBL/GenBank/DDBJ databases">
        <title>Bacteria diversity of Porities sp.</title>
        <authorList>
            <person name="Wang G."/>
        </authorList>
    </citation>
    <scope>NUCLEOTIDE SEQUENCE [LARGE SCALE GENOMIC DNA]</scope>
    <source>
        <strain evidence="2 3">R33</strain>
    </source>
</reference>
<dbReference type="SUPFAM" id="SSF49313">
    <property type="entry name" value="Cadherin-like"/>
    <property type="match status" value="1"/>
</dbReference>
<evidence type="ECO:0000313" key="3">
    <source>
        <dbReference type="Proteomes" id="UP000475249"/>
    </source>
</evidence>
<evidence type="ECO:0000313" key="2">
    <source>
        <dbReference type="EMBL" id="NAS13164.1"/>
    </source>
</evidence>
<dbReference type="Proteomes" id="UP000475249">
    <property type="component" value="Unassembled WGS sequence"/>
</dbReference>
<comment type="caution">
    <text evidence="2">The sequence shown here is derived from an EMBL/GenBank/DDBJ whole genome shotgun (WGS) entry which is preliminary data.</text>
</comment>
<accession>A0A6L9EEH4</accession>
<organism evidence="2 3">
    <name type="scientific">Poritiphilus flavus</name>
    <dbReference type="NCBI Taxonomy" id="2697053"/>
    <lineage>
        <taxon>Bacteria</taxon>
        <taxon>Pseudomonadati</taxon>
        <taxon>Bacteroidota</taxon>
        <taxon>Flavobacteriia</taxon>
        <taxon>Flavobacteriales</taxon>
        <taxon>Flavobacteriaceae</taxon>
        <taxon>Poritiphilus</taxon>
    </lineage>
</organism>
<dbReference type="RefSeq" id="WP_161436205.1">
    <property type="nucleotide sequence ID" value="NZ_WXYO01000006.1"/>
</dbReference>
<keyword evidence="1" id="KW-0732">Signal</keyword>
<sequence length="316" mass="34700">MENFRINLLISTICLLTFLMSCAKDSNGLDDSFADQTITIEENPARGTIIGKIKENLQGNYVFTIVSQDPENALDINAATGELIISDELLFNYEIYPELTASIQIANTEGSTMVNLKVTLIDADDMVFFLGSSREAYLQAAYGDWIAITEEEYDLLAARIAGVVKSGTTEAQYQLEGTTSFDTFDATYANFNEYNIPEGHRLFAFKYFSTADEVEGVNIKVSLADVSPAYASLPAVLPPHGKGNQFFVLKGGSDPALRELRLGMYSPKSGLVVIDPTLDSEVLYGVDNSEILNDFPPVLNAVGRYQGLSTEIIQWD</sequence>
<dbReference type="GO" id="GO:0016020">
    <property type="term" value="C:membrane"/>
    <property type="evidence" value="ECO:0007669"/>
    <property type="project" value="InterPro"/>
</dbReference>